<dbReference type="GO" id="GO:0005886">
    <property type="term" value="C:plasma membrane"/>
    <property type="evidence" value="ECO:0007669"/>
    <property type="project" value="TreeGrafter"/>
</dbReference>
<dbReference type="GO" id="GO:0006751">
    <property type="term" value="P:glutathione catabolic process"/>
    <property type="evidence" value="ECO:0007669"/>
    <property type="project" value="UniProtKB-UniRule"/>
</dbReference>
<dbReference type="EMBL" id="ML996687">
    <property type="protein sequence ID" value="KAF2405534.1"/>
    <property type="molecule type" value="Genomic_DNA"/>
</dbReference>
<dbReference type="Proteomes" id="UP000799640">
    <property type="component" value="Unassembled WGS sequence"/>
</dbReference>
<feature type="signal peptide" evidence="4">
    <location>
        <begin position="1"/>
        <end position="16"/>
    </location>
</feature>
<keyword evidence="3" id="KW-0378">Hydrolase</keyword>
<feature type="binding site" evidence="2">
    <location>
        <position position="411"/>
    </location>
    <ligand>
        <name>L-glutamate</name>
        <dbReference type="ChEBI" id="CHEBI:29985"/>
    </ligand>
</feature>
<sequence length="597" mass="62623">MAPILLSLLTSQLALSLPAPSAPPTHAAIATESKLCTHIGLNILKSSPLATAADALVASVLCIGVVAPYHSGLGGGGFGLIRAPNGSYTALDFRECAPAAAFEDMYQGNVQGSITSGLASGVPGEPAGLAWIHDHFGGLPWKDVVRPAVALARDGFAVGADLARYMASAVGSGRDFLSEDPSWAIDFAPNGTRLGVGDWITRRRYADLLQAVGERGVRAFYEGPIAEATIATIQAHNGSMTMEDLKEYAVIERKPATVEYRGQKLTSVGAPSGGVVAMAIMNIVGGYEGFGDPEEVNLTTHRLDEAMRFAYGMRTNLGDPSFVENLASYESGMISPATGADVRSRITEQTHNISYYNPGGFAELPTPGTSHLVATDSSGLTITLTTTVNLLFGSQLIVPETGLVLNNEMNDFSIPGTSNAFGYIPSPANYIRPRKRPQSSISPVIAEYPDGRMYVATGAAGGSRITTATVQNLIHILDGGMDVAEALAQPRLHDQLVPDNAVFEWGVAPGLPGYDNATVASMKARGHNVTWVAPGLSSAHAVRVLPNGTMEAAGEPRGGEWGGMEWMEADGGLRVLVGLGFAELVVGVECLSCTFIH</sequence>
<evidence type="ECO:0000313" key="6">
    <source>
        <dbReference type="Proteomes" id="UP000799640"/>
    </source>
</evidence>
<comment type="catalytic activity">
    <reaction evidence="3">
        <text>an S-substituted glutathione + H2O = an S-substituted L-cysteinylglycine + L-glutamate</text>
        <dbReference type="Rhea" id="RHEA:59468"/>
        <dbReference type="ChEBI" id="CHEBI:15377"/>
        <dbReference type="ChEBI" id="CHEBI:29985"/>
        <dbReference type="ChEBI" id="CHEBI:90779"/>
        <dbReference type="ChEBI" id="CHEBI:143103"/>
        <dbReference type="EC" id="3.4.19.13"/>
    </reaction>
</comment>
<accession>A0A6G1IBI0</accession>
<comment type="catalytic activity">
    <reaction evidence="3">
        <text>glutathione + H2O = L-cysteinylglycine + L-glutamate</text>
        <dbReference type="Rhea" id="RHEA:28807"/>
        <dbReference type="ChEBI" id="CHEBI:15377"/>
        <dbReference type="ChEBI" id="CHEBI:29985"/>
        <dbReference type="ChEBI" id="CHEBI:57925"/>
        <dbReference type="ChEBI" id="CHEBI:61694"/>
        <dbReference type="EC" id="3.4.19.13"/>
    </reaction>
</comment>
<reference evidence="5" key="1">
    <citation type="journal article" date="2020" name="Stud. Mycol.">
        <title>101 Dothideomycetes genomes: a test case for predicting lifestyles and emergence of pathogens.</title>
        <authorList>
            <person name="Haridas S."/>
            <person name="Albert R."/>
            <person name="Binder M."/>
            <person name="Bloem J."/>
            <person name="Labutti K."/>
            <person name="Salamov A."/>
            <person name="Andreopoulos B."/>
            <person name="Baker S."/>
            <person name="Barry K."/>
            <person name="Bills G."/>
            <person name="Bluhm B."/>
            <person name="Cannon C."/>
            <person name="Castanera R."/>
            <person name="Culley D."/>
            <person name="Daum C."/>
            <person name="Ezra D."/>
            <person name="Gonzalez J."/>
            <person name="Henrissat B."/>
            <person name="Kuo A."/>
            <person name="Liang C."/>
            <person name="Lipzen A."/>
            <person name="Lutzoni F."/>
            <person name="Magnuson J."/>
            <person name="Mondo S."/>
            <person name="Nolan M."/>
            <person name="Ohm R."/>
            <person name="Pangilinan J."/>
            <person name="Park H.-J."/>
            <person name="Ramirez L."/>
            <person name="Alfaro M."/>
            <person name="Sun H."/>
            <person name="Tritt A."/>
            <person name="Yoshinaga Y."/>
            <person name="Zwiers L.-H."/>
            <person name="Turgeon B."/>
            <person name="Goodwin S."/>
            <person name="Spatafora J."/>
            <person name="Crous P."/>
            <person name="Grigoriev I."/>
        </authorList>
    </citation>
    <scope>NUCLEOTIDE SEQUENCE</scope>
    <source>
        <strain evidence="5">CBS 262.69</strain>
    </source>
</reference>
<evidence type="ECO:0000256" key="4">
    <source>
        <dbReference type="SAM" id="SignalP"/>
    </source>
</evidence>
<evidence type="ECO:0000256" key="3">
    <source>
        <dbReference type="RuleBase" id="RU368068"/>
    </source>
</evidence>
<keyword evidence="3" id="KW-0808">Transferase</keyword>
<dbReference type="PANTHER" id="PTHR11686:SF62">
    <property type="entry name" value="GLUTATHIONE HYDROLASE"/>
    <property type="match status" value="1"/>
</dbReference>
<protein>
    <recommendedName>
        <fullName evidence="3">Glutathione hydrolase</fullName>
        <ecNumber evidence="3">2.3.2.2</ecNumber>
        <ecNumber evidence="3">3.4.19.13</ecNumber>
    </recommendedName>
    <alternativeName>
        <fullName evidence="3">Gamma-glutamyltransferase</fullName>
    </alternativeName>
    <alternativeName>
        <fullName evidence="3">Gamma-glutamyltranspeptidase</fullName>
    </alternativeName>
</protein>
<dbReference type="Gene3D" id="3.60.20.40">
    <property type="match status" value="1"/>
</dbReference>
<evidence type="ECO:0000256" key="1">
    <source>
        <dbReference type="PIRSR" id="PIRSR600101-1"/>
    </source>
</evidence>
<dbReference type="Pfam" id="PF01019">
    <property type="entry name" value="G_glu_transpept"/>
    <property type="match status" value="1"/>
</dbReference>
<dbReference type="GO" id="GO:0036374">
    <property type="term" value="F:glutathione hydrolase activity"/>
    <property type="evidence" value="ECO:0007669"/>
    <property type="project" value="UniProtKB-UniRule"/>
</dbReference>
<evidence type="ECO:0000313" key="5">
    <source>
        <dbReference type="EMBL" id="KAF2405534.1"/>
    </source>
</evidence>
<comment type="catalytic activity">
    <reaction evidence="3">
        <text>an N-terminal (5-L-glutamyl)-[peptide] + an alpha-amino acid = 5-L-glutamyl amino acid + an N-terminal L-alpha-aminoacyl-[peptide]</text>
        <dbReference type="Rhea" id="RHEA:23904"/>
        <dbReference type="Rhea" id="RHEA-COMP:9780"/>
        <dbReference type="Rhea" id="RHEA-COMP:9795"/>
        <dbReference type="ChEBI" id="CHEBI:77644"/>
        <dbReference type="ChEBI" id="CHEBI:78597"/>
        <dbReference type="ChEBI" id="CHEBI:78599"/>
        <dbReference type="ChEBI" id="CHEBI:78608"/>
        <dbReference type="EC" id="2.3.2.2"/>
    </reaction>
</comment>
<proteinExistence type="predicted"/>
<dbReference type="InterPro" id="IPR043138">
    <property type="entry name" value="GGT_lsub"/>
</dbReference>
<feature type="binding site" evidence="2">
    <location>
        <begin position="387"/>
        <end position="389"/>
    </location>
    <ligand>
        <name>L-glutamate</name>
        <dbReference type="ChEBI" id="CHEBI:29985"/>
    </ligand>
</feature>
<dbReference type="OrthoDB" id="1081007at2759"/>
<comment type="pathway">
    <text evidence="3">Sulfur metabolism; glutathione metabolism.</text>
</comment>
<dbReference type="AlphaFoldDB" id="A0A6G1IBI0"/>
<feature type="binding site" evidence="2">
    <location>
        <position position="94"/>
    </location>
    <ligand>
        <name>L-glutamate</name>
        <dbReference type="ChEBI" id="CHEBI:29985"/>
    </ligand>
</feature>
<dbReference type="FunFam" id="3.60.20.40:FF:000008">
    <property type="entry name" value="Gamma-glutamyltranspeptidase (Eurofung)"/>
    <property type="match status" value="1"/>
</dbReference>
<dbReference type="InterPro" id="IPR029055">
    <property type="entry name" value="Ntn_hydrolases_N"/>
</dbReference>
<organism evidence="5 6">
    <name type="scientific">Trichodelitschia bisporula</name>
    <dbReference type="NCBI Taxonomy" id="703511"/>
    <lineage>
        <taxon>Eukaryota</taxon>
        <taxon>Fungi</taxon>
        <taxon>Dikarya</taxon>
        <taxon>Ascomycota</taxon>
        <taxon>Pezizomycotina</taxon>
        <taxon>Dothideomycetes</taxon>
        <taxon>Dothideomycetes incertae sedis</taxon>
        <taxon>Phaeotrichales</taxon>
        <taxon>Phaeotrichaceae</taxon>
        <taxon>Trichodelitschia</taxon>
    </lineage>
</organism>
<keyword evidence="6" id="KW-1185">Reference proteome</keyword>
<feature type="active site" description="Nucleophile" evidence="1">
    <location>
        <position position="369"/>
    </location>
</feature>
<feature type="chain" id="PRO_5026111372" description="Glutathione hydrolase" evidence="4">
    <location>
        <begin position="17"/>
        <end position="597"/>
    </location>
</feature>
<dbReference type="EC" id="3.4.19.13" evidence="3"/>
<feature type="binding site" evidence="2">
    <location>
        <begin position="439"/>
        <end position="440"/>
    </location>
    <ligand>
        <name>L-glutamate</name>
        <dbReference type="ChEBI" id="CHEBI:29985"/>
    </ligand>
</feature>
<dbReference type="GO" id="GO:0103068">
    <property type="term" value="F:leukotriene C4 gamma-glutamyl transferase activity"/>
    <property type="evidence" value="ECO:0007669"/>
    <property type="project" value="UniProtKB-EC"/>
</dbReference>
<dbReference type="PANTHER" id="PTHR11686">
    <property type="entry name" value="GAMMA GLUTAMYL TRANSPEPTIDASE"/>
    <property type="match status" value="1"/>
</dbReference>
<dbReference type="InterPro" id="IPR000101">
    <property type="entry name" value="GGT_peptidase"/>
</dbReference>
<dbReference type="EC" id="2.3.2.2" evidence="3"/>
<dbReference type="PRINTS" id="PR01210">
    <property type="entry name" value="GGTRANSPTASE"/>
</dbReference>
<dbReference type="UniPathway" id="UPA00204"/>
<feature type="binding site" evidence="2">
    <location>
        <position position="462"/>
    </location>
    <ligand>
        <name>L-glutamate</name>
        <dbReference type="ChEBI" id="CHEBI:29985"/>
    </ligand>
</feature>
<comment type="function">
    <text evidence="3">Cleaves the gamma-glutamyl peptide bond of glutathione and glutathione conjugates.</text>
</comment>
<dbReference type="FunFam" id="1.10.246.130:FF:000001">
    <property type="entry name" value="Gamma-glutamyltransferase 5 isoform 1"/>
    <property type="match status" value="1"/>
</dbReference>
<dbReference type="SUPFAM" id="SSF56235">
    <property type="entry name" value="N-terminal nucleophile aminohydrolases (Ntn hydrolases)"/>
    <property type="match status" value="1"/>
</dbReference>
<keyword evidence="4" id="KW-0732">Signal</keyword>
<evidence type="ECO:0000256" key="2">
    <source>
        <dbReference type="PIRSR" id="PIRSR600101-2"/>
    </source>
</evidence>
<keyword evidence="3" id="KW-0012">Acyltransferase</keyword>
<dbReference type="Gene3D" id="1.10.246.130">
    <property type="match status" value="1"/>
</dbReference>
<name>A0A6G1IBI0_9PEZI</name>
<gene>
    <name evidence="5" type="ORF">EJ06DRAFT_469234</name>
</gene>
<dbReference type="InterPro" id="IPR043137">
    <property type="entry name" value="GGT_ssub_C"/>
</dbReference>